<evidence type="ECO:0000259" key="5">
    <source>
        <dbReference type="PROSITE" id="PS50011"/>
    </source>
</evidence>
<dbReference type="AlphaFoldDB" id="A0AAV5R681"/>
<keyword evidence="1" id="KW-0723">Serine/threonine-protein kinase</keyword>
<keyword evidence="3" id="KW-0067">ATP-binding</keyword>
<dbReference type="PANTHER" id="PTHR24055">
    <property type="entry name" value="MITOGEN-ACTIVATED PROTEIN KINASE"/>
    <property type="match status" value="1"/>
</dbReference>
<name>A0AAV5R681_PICKL</name>
<dbReference type="SUPFAM" id="SSF56112">
    <property type="entry name" value="Protein kinase-like (PK-like)"/>
    <property type="match status" value="1"/>
</dbReference>
<dbReference type="GO" id="GO:0005524">
    <property type="term" value="F:ATP binding"/>
    <property type="evidence" value="ECO:0007669"/>
    <property type="project" value="UniProtKB-KW"/>
</dbReference>
<dbReference type="Proteomes" id="UP001378960">
    <property type="component" value="Unassembled WGS sequence"/>
</dbReference>
<feature type="domain" description="Protein kinase" evidence="5">
    <location>
        <begin position="76"/>
        <end position="440"/>
    </location>
</feature>
<dbReference type="InterPro" id="IPR050117">
    <property type="entry name" value="MAPK"/>
</dbReference>
<dbReference type="InterPro" id="IPR008271">
    <property type="entry name" value="Ser/Thr_kinase_AS"/>
</dbReference>
<protein>
    <submittedName>
        <fullName evidence="6">Protein kinase</fullName>
    </submittedName>
</protein>
<dbReference type="SMART" id="SM00220">
    <property type="entry name" value="S_TKc"/>
    <property type="match status" value="1"/>
</dbReference>
<feature type="compositionally biased region" description="Acidic residues" evidence="4">
    <location>
        <begin position="692"/>
        <end position="726"/>
    </location>
</feature>
<feature type="region of interest" description="Disordered" evidence="4">
    <location>
        <begin position="688"/>
        <end position="731"/>
    </location>
</feature>
<reference evidence="6 7" key="1">
    <citation type="journal article" date="2023" name="Elife">
        <title>Identification of key yeast species and microbe-microbe interactions impacting larval growth of Drosophila in the wild.</title>
        <authorList>
            <person name="Mure A."/>
            <person name="Sugiura Y."/>
            <person name="Maeda R."/>
            <person name="Honda K."/>
            <person name="Sakurai N."/>
            <person name="Takahashi Y."/>
            <person name="Watada M."/>
            <person name="Katoh T."/>
            <person name="Gotoh A."/>
            <person name="Gotoh Y."/>
            <person name="Taniguchi I."/>
            <person name="Nakamura K."/>
            <person name="Hayashi T."/>
            <person name="Katayama T."/>
            <person name="Uemura T."/>
            <person name="Hattori Y."/>
        </authorList>
    </citation>
    <scope>NUCLEOTIDE SEQUENCE [LARGE SCALE GENOMIC DNA]</scope>
    <source>
        <strain evidence="6 7">PK-24</strain>
    </source>
</reference>
<gene>
    <name evidence="6" type="ORF">DAPK24_032930</name>
</gene>
<dbReference type="PROSITE" id="PS00108">
    <property type="entry name" value="PROTEIN_KINASE_ST"/>
    <property type="match status" value="1"/>
</dbReference>
<evidence type="ECO:0000313" key="6">
    <source>
        <dbReference type="EMBL" id="GMM46718.1"/>
    </source>
</evidence>
<proteinExistence type="predicted"/>
<evidence type="ECO:0000256" key="3">
    <source>
        <dbReference type="ARBA" id="ARBA00022840"/>
    </source>
</evidence>
<keyword evidence="6" id="KW-0808">Transferase</keyword>
<evidence type="ECO:0000313" key="7">
    <source>
        <dbReference type="Proteomes" id="UP001378960"/>
    </source>
</evidence>
<evidence type="ECO:0000256" key="4">
    <source>
        <dbReference type="SAM" id="MobiDB-lite"/>
    </source>
</evidence>
<dbReference type="InterPro" id="IPR011009">
    <property type="entry name" value="Kinase-like_dom_sf"/>
</dbReference>
<comment type="caution">
    <text evidence="6">The sequence shown here is derived from an EMBL/GenBank/DDBJ whole genome shotgun (WGS) entry which is preliminary data.</text>
</comment>
<dbReference type="Gene3D" id="1.10.510.10">
    <property type="entry name" value="Transferase(Phosphotransferase) domain 1"/>
    <property type="match status" value="1"/>
</dbReference>
<dbReference type="PROSITE" id="PS50011">
    <property type="entry name" value="PROTEIN_KINASE_DOM"/>
    <property type="match status" value="1"/>
</dbReference>
<evidence type="ECO:0000256" key="2">
    <source>
        <dbReference type="ARBA" id="ARBA00022741"/>
    </source>
</evidence>
<evidence type="ECO:0000256" key="1">
    <source>
        <dbReference type="ARBA" id="ARBA00022527"/>
    </source>
</evidence>
<dbReference type="EMBL" id="BTGB01000004">
    <property type="protein sequence ID" value="GMM46718.1"/>
    <property type="molecule type" value="Genomic_DNA"/>
</dbReference>
<dbReference type="GO" id="GO:0004674">
    <property type="term" value="F:protein serine/threonine kinase activity"/>
    <property type="evidence" value="ECO:0007669"/>
    <property type="project" value="UniProtKB-KW"/>
</dbReference>
<keyword evidence="7" id="KW-1185">Reference proteome</keyword>
<accession>A0AAV5R681</accession>
<dbReference type="InterPro" id="IPR000719">
    <property type="entry name" value="Prot_kinase_dom"/>
</dbReference>
<keyword evidence="2" id="KW-0547">Nucleotide-binding</keyword>
<dbReference type="Pfam" id="PF00069">
    <property type="entry name" value="Pkinase"/>
    <property type="match status" value="1"/>
</dbReference>
<sequence length="795" mass="92362">MDSIQGNHRRSLDTLMDLTSSKLSKLSNIGSNNTNNSNNAYLSTIGSEYNINDFNNNNYKISHVSNIPVKSFSSRYKHQKKLGSGSFGVVGLYEMCPGVYESNYTEMKSSKGSLLYPLSINYKLNDNLVAIKTMSKTLKRTSDYSKIKEMQFIFSVDSHFNLVQIMDVFIDRHHFKLHIVMETMQQNLYQVMKSRKHNIFSAKTLKSILFQLLSAISHIHKHLFFHRDVKPENILVSCNVNYFGSPKNIPENQTINSYIVKLADYGLARHSTNKKQFTAYVSTRWYRSPEILLRQNYYSYPVDIWAFGCVAVECATFIPLFPGANELDQCNKMMDFLGNPTTAFYNHVLKTNNISAQSFKNQNNEEIKPFGGFWDDSKLLASKLGITFPNHFGNLLENFIKKNDFPGNEREHFFKMIRKCLTWDPKDRATANEIFQMPYFQNSIYSLNNQKENNLFIKNYKGSDRINQKIINPLPISNMIKDNYNDNYRSIKNIQLSTNPHMKFNQQYDRNYITNDQNNIMVNNINDNNNNNNDSNKNMKTSLMVAGISPSKIVYNSDTNNNSIDNHYGYSQNPNLNLNLNLNLKLSPYNHHHIKNSNVGLGVIQPTAMKFSRNKQINNHSYQNHNSDDLNNISVSDQLEDYNNFMTEPPLNDDYETSLNLISQLIDDEENNNDENISNGKIKNPFKKINVDDIDEDEVDNEEIDEDEDEDEDDDEEDDEDEDYDEEEKRLEKELLSLEMNKVALFLEESEKDSNNEVYINQKNEKNYDLIDEIDLALDEELTSEHPDLSWRYEK</sequence>
<keyword evidence="6" id="KW-0418">Kinase</keyword>
<organism evidence="6 7">
    <name type="scientific">Pichia kluyveri</name>
    <name type="common">Yeast</name>
    <dbReference type="NCBI Taxonomy" id="36015"/>
    <lineage>
        <taxon>Eukaryota</taxon>
        <taxon>Fungi</taxon>
        <taxon>Dikarya</taxon>
        <taxon>Ascomycota</taxon>
        <taxon>Saccharomycotina</taxon>
        <taxon>Pichiomycetes</taxon>
        <taxon>Pichiales</taxon>
        <taxon>Pichiaceae</taxon>
        <taxon>Pichia</taxon>
    </lineage>
</organism>
<dbReference type="Gene3D" id="3.30.200.20">
    <property type="entry name" value="Phosphorylase Kinase, domain 1"/>
    <property type="match status" value="1"/>
</dbReference>